<dbReference type="Gene3D" id="1.10.10.10">
    <property type="entry name" value="Winged helix-like DNA-binding domain superfamily/Winged helix DNA-binding domain"/>
    <property type="match status" value="1"/>
</dbReference>
<dbReference type="Pfam" id="PF08281">
    <property type="entry name" value="Sigma70_r4_2"/>
    <property type="match status" value="1"/>
</dbReference>
<dbReference type="InterPro" id="IPR013249">
    <property type="entry name" value="RNA_pol_sigma70_r4_t2"/>
</dbReference>
<proteinExistence type="inferred from homology"/>
<evidence type="ECO:0000256" key="3">
    <source>
        <dbReference type="ARBA" id="ARBA00023082"/>
    </source>
</evidence>
<dbReference type="InterPro" id="IPR036388">
    <property type="entry name" value="WH-like_DNA-bd_sf"/>
</dbReference>
<dbReference type="SUPFAM" id="SSF88659">
    <property type="entry name" value="Sigma3 and sigma4 domains of RNA polymerase sigma factors"/>
    <property type="match status" value="1"/>
</dbReference>
<feature type="domain" description="RNA polymerase sigma factor 70 region 4 type 2" evidence="6">
    <location>
        <begin position="111"/>
        <end position="161"/>
    </location>
</feature>
<keyword evidence="8" id="KW-1185">Reference proteome</keyword>
<dbReference type="AlphaFoldDB" id="A0A2W7CXI1"/>
<comment type="caution">
    <text evidence="7">The sequence shown here is derived from an EMBL/GenBank/DDBJ whole genome shotgun (WGS) entry which is preliminary data.</text>
</comment>
<sequence>MLRKQDMKRSMPRFDIIGQLGSLRRYARSLTRDGTDAEDLVHDALVRAYERRGTFRSGGNLRAWLLSIVHNTFIDKMRSRRSEAARVEQAGYLADDSTPAPQEHSVRLTQVREAFFSLPEEQRSALHLVAIEGLSYQQAADASSVPLGTLMSRIGRARAALREMEDAAPSKAKTHLRIVGGPS</sequence>
<comment type="similarity">
    <text evidence="1">Belongs to the sigma-70 factor family. ECF subfamily.</text>
</comment>
<dbReference type="Proteomes" id="UP000248616">
    <property type="component" value="Unassembled WGS sequence"/>
</dbReference>
<evidence type="ECO:0000259" key="6">
    <source>
        <dbReference type="Pfam" id="PF08281"/>
    </source>
</evidence>
<gene>
    <name evidence="7" type="ORF">B5V02_10600</name>
</gene>
<dbReference type="Gene3D" id="1.10.1740.10">
    <property type="match status" value="1"/>
</dbReference>
<dbReference type="PANTHER" id="PTHR43133:SF25">
    <property type="entry name" value="RNA POLYMERASE SIGMA FACTOR RFAY-RELATED"/>
    <property type="match status" value="1"/>
</dbReference>
<dbReference type="NCBIfam" id="TIGR02937">
    <property type="entry name" value="sigma70-ECF"/>
    <property type="match status" value="1"/>
</dbReference>
<dbReference type="InterPro" id="IPR039425">
    <property type="entry name" value="RNA_pol_sigma-70-like"/>
</dbReference>
<dbReference type="GO" id="GO:0016987">
    <property type="term" value="F:sigma factor activity"/>
    <property type="evidence" value="ECO:0007669"/>
    <property type="project" value="UniProtKB-KW"/>
</dbReference>
<evidence type="ECO:0000256" key="2">
    <source>
        <dbReference type="ARBA" id="ARBA00023015"/>
    </source>
</evidence>
<protein>
    <submittedName>
        <fullName evidence="7">RNA polymerase subunit sigma</fullName>
    </submittedName>
</protein>
<dbReference type="InterPro" id="IPR013325">
    <property type="entry name" value="RNA_pol_sigma_r2"/>
</dbReference>
<dbReference type="InterPro" id="IPR013324">
    <property type="entry name" value="RNA_pol_sigma_r3/r4-like"/>
</dbReference>
<organism evidence="7 8">
    <name type="scientific">Mesorhizobium kowhaii</name>
    <dbReference type="NCBI Taxonomy" id="1300272"/>
    <lineage>
        <taxon>Bacteria</taxon>
        <taxon>Pseudomonadati</taxon>
        <taxon>Pseudomonadota</taxon>
        <taxon>Alphaproteobacteria</taxon>
        <taxon>Hyphomicrobiales</taxon>
        <taxon>Phyllobacteriaceae</taxon>
        <taxon>Mesorhizobium</taxon>
    </lineage>
</organism>
<dbReference type="GO" id="GO:0006352">
    <property type="term" value="P:DNA-templated transcription initiation"/>
    <property type="evidence" value="ECO:0007669"/>
    <property type="project" value="InterPro"/>
</dbReference>
<dbReference type="InterPro" id="IPR014284">
    <property type="entry name" value="RNA_pol_sigma-70_dom"/>
</dbReference>
<name>A0A2W7CXI1_9HYPH</name>
<dbReference type="SUPFAM" id="SSF88946">
    <property type="entry name" value="Sigma2 domain of RNA polymerase sigma factors"/>
    <property type="match status" value="1"/>
</dbReference>
<evidence type="ECO:0000313" key="7">
    <source>
        <dbReference type="EMBL" id="PZV38499.1"/>
    </source>
</evidence>
<keyword evidence="2" id="KW-0805">Transcription regulation</keyword>
<dbReference type="InterPro" id="IPR007627">
    <property type="entry name" value="RNA_pol_sigma70_r2"/>
</dbReference>
<dbReference type="PANTHER" id="PTHR43133">
    <property type="entry name" value="RNA POLYMERASE ECF-TYPE SIGMA FACTO"/>
    <property type="match status" value="1"/>
</dbReference>
<accession>A0A2W7CXI1</accession>
<evidence type="ECO:0000256" key="1">
    <source>
        <dbReference type="ARBA" id="ARBA00010641"/>
    </source>
</evidence>
<dbReference type="GO" id="GO:0003677">
    <property type="term" value="F:DNA binding"/>
    <property type="evidence" value="ECO:0007669"/>
    <property type="project" value="InterPro"/>
</dbReference>
<reference evidence="8" key="1">
    <citation type="submission" date="2017-03" db="EMBL/GenBank/DDBJ databases">
        <authorList>
            <person name="Safronova V.I."/>
            <person name="Sazanova A.L."/>
            <person name="Chirak E.R."/>
        </authorList>
    </citation>
    <scope>NUCLEOTIDE SEQUENCE [LARGE SCALE GENOMIC DNA]</scope>
    <source>
        <strain evidence="8">Ach-343</strain>
    </source>
</reference>
<evidence type="ECO:0000256" key="4">
    <source>
        <dbReference type="ARBA" id="ARBA00023163"/>
    </source>
</evidence>
<evidence type="ECO:0000259" key="5">
    <source>
        <dbReference type="Pfam" id="PF04542"/>
    </source>
</evidence>
<dbReference type="EMBL" id="MZXV01000026">
    <property type="protein sequence ID" value="PZV38499.1"/>
    <property type="molecule type" value="Genomic_DNA"/>
</dbReference>
<keyword evidence="4" id="KW-0804">Transcription</keyword>
<dbReference type="CDD" id="cd06171">
    <property type="entry name" value="Sigma70_r4"/>
    <property type="match status" value="1"/>
</dbReference>
<dbReference type="Pfam" id="PF04542">
    <property type="entry name" value="Sigma70_r2"/>
    <property type="match status" value="1"/>
</dbReference>
<dbReference type="NCBIfam" id="NF009164">
    <property type="entry name" value="PRK12511.1"/>
    <property type="match status" value="1"/>
</dbReference>
<evidence type="ECO:0000313" key="8">
    <source>
        <dbReference type="Proteomes" id="UP000248616"/>
    </source>
</evidence>
<dbReference type="OrthoDB" id="9797134at2"/>
<feature type="domain" description="RNA polymerase sigma-70 region 2" evidence="5">
    <location>
        <begin position="22"/>
        <end position="81"/>
    </location>
</feature>
<keyword evidence="3" id="KW-0731">Sigma factor</keyword>